<keyword evidence="2" id="KW-0436">Ligase</keyword>
<comment type="similarity">
    <text evidence="1">Belongs to the ATP-dependent AMP-binding enzyme family.</text>
</comment>
<dbReference type="EMBL" id="PDJC01000001">
    <property type="protein sequence ID" value="PFG18258.1"/>
    <property type="molecule type" value="Genomic_DNA"/>
</dbReference>
<dbReference type="InterPro" id="IPR020459">
    <property type="entry name" value="AMP-binding"/>
</dbReference>
<dbReference type="Pfam" id="PF23562">
    <property type="entry name" value="AMP-binding_C_3"/>
    <property type="match status" value="1"/>
</dbReference>
<dbReference type="PROSITE" id="PS00455">
    <property type="entry name" value="AMP_BINDING"/>
    <property type="match status" value="1"/>
</dbReference>
<dbReference type="Gene3D" id="3.40.50.12780">
    <property type="entry name" value="N-terminal domain of ligase-like"/>
    <property type="match status" value="1"/>
</dbReference>
<dbReference type="Pfam" id="PF00501">
    <property type="entry name" value="AMP-binding"/>
    <property type="match status" value="1"/>
</dbReference>
<dbReference type="InterPro" id="IPR042099">
    <property type="entry name" value="ANL_N_sf"/>
</dbReference>
<dbReference type="PRINTS" id="PR00154">
    <property type="entry name" value="AMPBINDING"/>
</dbReference>
<feature type="domain" description="AMP-dependent synthetase/ligase" evidence="6">
    <location>
        <begin position="14"/>
        <end position="411"/>
    </location>
</feature>
<dbReference type="SUPFAM" id="SSF56801">
    <property type="entry name" value="Acetyl-CoA synthetase-like"/>
    <property type="match status" value="1"/>
</dbReference>
<name>A0A2A9CV32_9ACTN</name>
<dbReference type="RefSeq" id="WP_098461628.1">
    <property type="nucleotide sequence ID" value="NZ_PDJC01000001.1"/>
</dbReference>
<evidence type="ECO:0000259" key="6">
    <source>
        <dbReference type="Pfam" id="PF00501"/>
    </source>
</evidence>
<dbReference type="OrthoDB" id="9803968at2"/>
<dbReference type="GO" id="GO:0016020">
    <property type="term" value="C:membrane"/>
    <property type="evidence" value="ECO:0007669"/>
    <property type="project" value="TreeGrafter"/>
</dbReference>
<evidence type="ECO:0000256" key="4">
    <source>
        <dbReference type="ARBA" id="ARBA00023098"/>
    </source>
</evidence>
<keyword evidence="4" id="KW-0443">Lipid metabolism</keyword>
<dbReference type="PANTHER" id="PTHR43272:SF32">
    <property type="entry name" value="AMP-DEPENDENT SYNTHETASE_LIGASE DOMAIN-CONTAINING PROTEIN"/>
    <property type="match status" value="1"/>
</dbReference>
<keyword evidence="3" id="KW-0276">Fatty acid metabolism</keyword>
<dbReference type="PANTHER" id="PTHR43272">
    <property type="entry name" value="LONG-CHAIN-FATTY-ACID--COA LIGASE"/>
    <property type="match status" value="1"/>
</dbReference>
<dbReference type="InterPro" id="IPR000873">
    <property type="entry name" value="AMP-dep_synth/lig_dom"/>
</dbReference>
<organism evidence="7 8">
    <name type="scientific">Propionicimonas paludicola</name>
    <dbReference type="NCBI Taxonomy" id="185243"/>
    <lineage>
        <taxon>Bacteria</taxon>
        <taxon>Bacillati</taxon>
        <taxon>Actinomycetota</taxon>
        <taxon>Actinomycetes</taxon>
        <taxon>Propionibacteriales</taxon>
        <taxon>Nocardioidaceae</taxon>
        <taxon>Propionicimonas</taxon>
    </lineage>
</organism>
<accession>A0A2A9CV32</accession>
<evidence type="ECO:0000256" key="3">
    <source>
        <dbReference type="ARBA" id="ARBA00022832"/>
    </source>
</evidence>
<comment type="caution">
    <text evidence="7">The sequence shown here is derived from an EMBL/GenBank/DDBJ whole genome shotgun (WGS) entry which is preliminary data.</text>
</comment>
<evidence type="ECO:0000256" key="1">
    <source>
        <dbReference type="ARBA" id="ARBA00006432"/>
    </source>
</evidence>
<dbReference type="GO" id="GO:0004467">
    <property type="term" value="F:long-chain fatty acid-CoA ligase activity"/>
    <property type="evidence" value="ECO:0007669"/>
    <property type="project" value="TreeGrafter"/>
</dbReference>
<keyword evidence="8" id="KW-1185">Reference proteome</keyword>
<protein>
    <recommendedName>
        <fullName evidence="5">Acyl-CoA synthetase</fullName>
    </recommendedName>
</protein>
<gene>
    <name evidence="7" type="ORF">ATK74_2842</name>
</gene>
<proteinExistence type="inferred from homology"/>
<dbReference type="AlphaFoldDB" id="A0A2A9CV32"/>
<evidence type="ECO:0000313" key="7">
    <source>
        <dbReference type="EMBL" id="PFG18258.1"/>
    </source>
</evidence>
<dbReference type="CDD" id="cd05907">
    <property type="entry name" value="VL_LC_FACS_like"/>
    <property type="match status" value="1"/>
</dbReference>
<evidence type="ECO:0000256" key="2">
    <source>
        <dbReference type="ARBA" id="ARBA00022598"/>
    </source>
</evidence>
<evidence type="ECO:0000313" key="8">
    <source>
        <dbReference type="Proteomes" id="UP000226079"/>
    </source>
</evidence>
<dbReference type="InterPro" id="IPR020845">
    <property type="entry name" value="AMP-binding_CS"/>
</dbReference>
<reference evidence="7 8" key="1">
    <citation type="submission" date="2017-10" db="EMBL/GenBank/DDBJ databases">
        <title>Sequencing the genomes of 1000 actinobacteria strains.</title>
        <authorList>
            <person name="Klenk H.-P."/>
        </authorList>
    </citation>
    <scope>NUCLEOTIDE SEQUENCE [LARGE SCALE GENOMIC DNA]</scope>
    <source>
        <strain evidence="7 8">DSM 15597</strain>
    </source>
</reference>
<evidence type="ECO:0000256" key="5">
    <source>
        <dbReference type="ARBA" id="ARBA00032875"/>
    </source>
</evidence>
<sequence>MDAGHLAVMFAGSVARHGELPATRVRVDGEFVVQTYAELGAQVRQLAARLIDRGLAPGDRVAIFSTNRPEWSLADLACATAALVSVPLYPTSTPEQVRHIIRDAGATVAFVAGQAEIDKLTEAGLDDVAVISFDELDGVTGLSDELAAAPSDFTAVEERLAAARADDLATIIYTSGTTGEPKGVMLTHRGFTHQVAVLNRYFTITPKDSSLCFLPLSHALERAWTYVVLADGCLNTYVPDPRTVAEMMVAAKPTLLASVPRLFEKVFITAQEKVADSPLKKRILAWALRTGSAYHDVLRAGKHPAPLLTLKLKIADKLALGAVRDAMGGPKVVLACGGAPLRTEIEEFFYGCGLLVLQGYGLTEASPLVTFPSSASIRFGTVGKVMDGGELRVSDSGQIEYRGPNLMTGYWGKPEETATTIVDGWLQTGDVGTLDEDGFLQITDRIKNLIVTSNGKNVAPAPIEGLLASDPLFEYTLVLGDNRPYLTLLVAPSLPHLEDIAHQLQVSWSKREELLNNQQVLDEIRRRVSELTAKLPKHEQIRDLRLLIEGFTQENGLLTPSLKVKRREVEQRFSALVEDMYNRAGKFLKR</sequence>
<dbReference type="Proteomes" id="UP000226079">
    <property type="component" value="Unassembled WGS sequence"/>
</dbReference>